<feature type="chain" id="PRO_5007877705" description="Lipoprotein" evidence="1">
    <location>
        <begin position="24"/>
        <end position="107"/>
    </location>
</feature>
<organism evidence="2 3">
    <name type="scientific">Pseudomonas fluorescens</name>
    <dbReference type="NCBI Taxonomy" id="294"/>
    <lineage>
        <taxon>Bacteria</taxon>
        <taxon>Pseudomonadati</taxon>
        <taxon>Pseudomonadota</taxon>
        <taxon>Gammaproteobacteria</taxon>
        <taxon>Pseudomonadales</taxon>
        <taxon>Pseudomonadaceae</taxon>
        <taxon>Pseudomonas</taxon>
    </lineage>
</organism>
<dbReference type="OrthoDB" id="6885719at2"/>
<dbReference type="Proteomes" id="UP000076489">
    <property type="component" value="Unassembled WGS sequence"/>
</dbReference>
<proteinExistence type="predicted"/>
<feature type="signal peptide" evidence="1">
    <location>
        <begin position="1"/>
        <end position="23"/>
    </location>
</feature>
<dbReference type="AlphaFoldDB" id="A0A166NAW1"/>
<dbReference type="EMBL" id="LUKJ01000003">
    <property type="protein sequence ID" value="KZN17021.1"/>
    <property type="molecule type" value="Genomic_DNA"/>
</dbReference>
<evidence type="ECO:0000256" key="1">
    <source>
        <dbReference type="SAM" id="SignalP"/>
    </source>
</evidence>
<reference evidence="3" key="1">
    <citation type="submission" date="2016-03" db="EMBL/GenBank/DDBJ databases">
        <authorList>
            <person name="Ray J."/>
            <person name="Price M."/>
            <person name="Deutschbauer A."/>
        </authorList>
    </citation>
    <scope>NUCLEOTIDE SEQUENCE [LARGE SCALE GENOMIC DNA]</scope>
    <source>
        <strain evidence="3">FW300-N1B4</strain>
    </source>
</reference>
<name>A0A166NAW1_PSEFL</name>
<evidence type="ECO:0000313" key="2">
    <source>
        <dbReference type="EMBL" id="KZN17021.1"/>
    </source>
</evidence>
<evidence type="ECO:0008006" key="4">
    <source>
        <dbReference type="Google" id="ProtNLM"/>
    </source>
</evidence>
<evidence type="ECO:0000313" key="3">
    <source>
        <dbReference type="Proteomes" id="UP000076489"/>
    </source>
</evidence>
<dbReference type="RefSeq" id="WP_063341871.1">
    <property type="nucleotide sequence ID" value="NZ_LUKJ01000003.1"/>
</dbReference>
<keyword evidence="1" id="KW-0732">Signal</keyword>
<protein>
    <recommendedName>
        <fullName evidence="4">Lipoprotein</fullName>
    </recommendedName>
</protein>
<sequence>MTLHKITLAGALLFTLAGCNSIASSTNTLTDEQIKSQSAGALGYSPSDLSIVSRRTEGTNTYVALKTNDNQQFNCIINGGNLLTLGMTNPPSCAKKGEPIKVAPFGG</sequence>
<dbReference type="PROSITE" id="PS51257">
    <property type="entry name" value="PROKAR_LIPOPROTEIN"/>
    <property type="match status" value="1"/>
</dbReference>
<comment type="caution">
    <text evidence="2">The sequence shown here is derived from an EMBL/GenBank/DDBJ whole genome shotgun (WGS) entry which is preliminary data.</text>
</comment>
<reference evidence="2 3" key="2">
    <citation type="journal article" date="2018" name="Nature">
        <title>Mutant phenotypes for thousands of bacterial genes of unknown function.</title>
        <authorList>
            <person name="Price M.N."/>
            <person name="Wetmore K.M."/>
            <person name="Waters R.J."/>
            <person name="Callaghan M."/>
            <person name="Ray J."/>
            <person name="Liu H."/>
            <person name="Kuehl J.V."/>
            <person name="Melnyk R.A."/>
            <person name="Lamson J.S."/>
            <person name="Suh Y."/>
            <person name="Carlson H.K."/>
            <person name="Esquivel Z."/>
            <person name="Sadeeshkumar H."/>
            <person name="Chakraborty R."/>
            <person name="Zane G.M."/>
            <person name="Rubin B.E."/>
            <person name="Wall J.D."/>
            <person name="Visel A."/>
            <person name="Bristow J."/>
            <person name="Blow M.J."/>
            <person name="Arkin A.P."/>
            <person name="Deutschbauer A.M."/>
        </authorList>
    </citation>
    <scope>NUCLEOTIDE SEQUENCE [LARGE SCALE GENOMIC DNA]</scope>
    <source>
        <strain evidence="2 3">FW300-N1B4</strain>
    </source>
</reference>
<gene>
    <name evidence="2" type="ORF">A1D17_12965</name>
</gene>
<accession>A0A166NAW1</accession>